<dbReference type="InterPro" id="IPR006214">
    <property type="entry name" value="Bax_inhibitor_1-related"/>
</dbReference>
<keyword evidence="4 5" id="KW-0472">Membrane</keyword>
<name>B3S8H8_TRIAD</name>
<organism evidence="6 7">
    <name type="scientific">Trichoplax adhaerens</name>
    <name type="common">Trichoplax reptans</name>
    <dbReference type="NCBI Taxonomy" id="10228"/>
    <lineage>
        <taxon>Eukaryota</taxon>
        <taxon>Metazoa</taxon>
        <taxon>Placozoa</taxon>
        <taxon>Uniplacotomia</taxon>
        <taxon>Trichoplacea</taxon>
        <taxon>Trichoplacidae</taxon>
        <taxon>Trichoplax</taxon>
    </lineage>
</organism>
<dbReference type="GeneID" id="6757746"/>
<comment type="subcellular location">
    <subcellularLocation>
        <location evidence="1">Membrane</location>
        <topology evidence="1">Multi-pass membrane protein</topology>
    </subcellularLocation>
</comment>
<reference evidence="6 7" key="1">
    <citation type="journal article" date="2008" name="Nature">
        <title>The Trichoplax genome and the nature of placozoans.</title>
        <authorList>
            <person name="Srivastava M."/>
            <person name="Begovic E."/>
            <person name="Chapman J."/>
            <person name="Putnam N.H."/>
            <person name="Hellsten U."/>
            <person name="Kawashima T."/>
            <person name="Kuo A."/>
            <person name="Mitros T."/>
            <person name="Salamov A."/>
            <person name="Carpenter M.L."/>
            <person name="Signorovitch A.Y."/>
            <person name="Moreno M.A."/>
            <person name="Kamm K."/>
            <person name="Grimwood J."/>
            <person name="Schmutz J."/>
            <person name="Shapiro H."/>
            <person name="Grigoriev I.V."/>
            <person name="Buss L.W."/>
            <person name="Schierwater B."/>
            <person name="Dellaporta S.L."/>
            <person name="Rokhsar D.S."/>
        </authorList>
    </citation>
    <scope>NUCLEOTIDE SEQUENCE [LARGE SCALE GENOMIC DNA]</scope>
    <source>
        <strain evidence="6 7">Grell-BS-1999</strain>
    </source>
</reference>
<comment type="similarity">
    <text evidence="5">Belongs to the BI1 family.</text>
</comment>
<dbReference type="CTD" id="6757746"/>
<feature type="transmembrane region" description="Helical" evidence="5">
    <location>
        <begin position="92"/>
        <end position="114"/>
    </location>
</feature>
<feature type="non-terminal residue" evidence="6">
    <location>
        <position position="1"/>
    </location>
</feature>
<protein>
    <submittedName>
        <fullName evidence="6">Uncharacterized protein</fullName>
    </submittedName>
</protein>
<dbReference type="AlphaFoldDB" id="B3S8H8"/>
<evidence type="ECO:0000256" key="2">
    <source>
        <dbReference type="ARBA" id="ARBA00022692"/>
    </source>
</evidence>
<dbReference type="GO" id="GO:0016020">
    <property type="term" value="C:membrane"/>
    <property type="evidence" value="ECO:0007669"/>
    <property type="project" value="UniProtKB-SubCell"/>
</dbReference>
<feature type="transmembrane region" description="Helical" evidence="5">
    <location>
        <begin position="7"/>
        <end position="24"/>
    </location>
</feature>
<dbReference type="EMBL" id="DS985256">
    <property type="protein sequence ID" value="EDV20955.1"/>
    <property type="molecule type" value="Genomic_DNA"/>
</dbReference>
<dbReference type="eggNOG" id="KOG2322">
    <property type="taxonomic scope" value="Eukaryota"/>
</dbReference>
<dbReference type="Pfam" id="PF01027">
    <property type="entry name" value="Bax1-I"/>
    <property type="match status" value="1"/>
</dbReference>
<evidence type="ECO:0000256" key="5">
    <source>
        <dbReference type="RuleBase" id="RU004379"/>
    </source>
</evidence>
<keyword evidence="7" id="KW-1185">Reference proteome</keyword>
<proteinExistence type="inferred from homology"/>
<evidence type="ECO:0000256" key="4">
    <source>
        <dbReference type="ARBA" id="ARBA00023136"/>
    </source>
</evidence>
<dbReference type="PhylomeDB" id="B3S8H8"/>
<evidence type="ECO:0000313" key="7">
    <source>
        <dbReference type="Proteomes" id="UP000009022"/>
    </source>
</evidence>
<evidence type="ECO:0000256" key="3">
    <source>
        <dbReference type="ARBA" id="ARBA00022989"/>
    </source>
</evidence>
<dbReference type="InParanoid" id="B3S8H8"/>
<dbReference type="OMA" id="HMICGAL"/>
<evidence type="ECO:0000256" key="1">
    <source>
        <dbReference type="ARBA" id="ARBA00004141"/>
    </source>
</evidence>
<keyword evidence="2 5" id="KW-0812">Transmembrane</keyword>
<evidence type="ECO:0000313" key="6">
    <source>
        <dbReference type="EMBL" id="EDV20955.1"/>
    </source>
</evidence>
<feature type="transmembrane region" description="Helical" evidence="5">
    <location>
        <begin position="126"/>
        <end position="148"/>
    </location>
</feature>
<dbReference type="Proteomes" id="UP000009022">
    <property type="component" value="Unassembled WGS sequence"/>
</dbReference>
<keyword evidence="3 5" id="KW-1133">Transmembrane helix</keyword>
<feature type="transmembrane region" description="Helical" evidence="5">
    <location>
        <begin position="67"/>
        <end position="86"/>
    </location>
</feature>
<dbReference type="PANTHER" id="PTHR23291:SF127">
    <property type="entry name" value="PROTEIN LIFEGUARD 1-LIKE"/>
    <property type="match status" value="1"/>
</dbReference>
<dbReference type="PANTHER" id="PTHR23291">
    <property type="entry name" value="BAX INHIBITOR-RELATED"/>
    <property type="match status" value="1"/>
</dbReference>
<dbReference type="HOGENOM" id="CLU_058671_5_0_1"/>
<gene>
    <name evidence="6" type="ORF">TRIADDRAFT_31200</name>
</gene>
<feature type="transmembrane region" description="Helical" evidence="5">
    <location>
        <begin position="36"/>
        <end position="55"/>
    </location>
</feature>
<dbReference type="KEGG" id="tad:TRIADDRAFT_31200"/>
<accession>B3S8H8</accession>
<dbReference type="RefSeq" id="XP_002116599.1">
    <property type="nucleotide sequence ID" value="XM_002116563.1"/>
</dbReference>
<sequence>EYRRKVPYNYITLSIFTLALSYLVGVISCRYSIDTVLIALGITGIVTLGVTLFSCQTKLDLTLMNGLLFCLCMVLFTFGFFMIFMWSRVVYLIYASLGALIFTLFLAYDTQLIMGGRRYELDPEEYIFGALTLYTDIIYIFIFLLSIFGNSS</sequence>
<dbReference type="OrthoDB" id="7933078at2759"/>